<feature type="region of interest" description="Disordered" evidence="1">
    <location>
        <begin position="127"/>
        <end position="151"/>
    </location>
</feature>
<organism evidence="2 3">
    <name type="scientific">Massarina eburnea CBS 473.64</name>
    <dbReference type="NCBI Taxonomy" id="1395130"/>
    <lineage>
        <taxon>Eukaryota</taxon>
        <taxon>Fungi</taxon>
        <taxon>Dikarya</taxon>
        <taxon>Ascomycota</taxon>
        <taxon>Pezizomycotina</taxon>
        <taxon>Dothideomycetes</taxon>
        <taxon>Pleosporomycetidae</taxon>
        <taxon>Pleosporales</taxon>
        <taxon>Massarineae</taxon>
        <taxon>Massarinaceae</taxon>
        <taxon>Massarina</taxon>
    </lineage>
</organism>
<evidence type="ECO:0000313" key="3">
    <source>
        <dbReference type="Proteomes" id="UP000799753"/>
    </source>
</evidence>
<evidence type="ECO:0000313" key="2">
    <source>
        <dbReference type="EMBL" id="KAF2634477.1"/>
    </source>
</evidence>
<evidence type="ECO:0000256" key="1">
    <source>
        <dbReference type="SAM" id="MobiDB-lite"/>
    </source>
</evidence>
<accession>A0A6A6RHE2</accession>
<protein>
    <submittedName>
        <fullName evidence="2">Uncharacterized protein</fullName>
    </submittedName>
</protein>
<keyword evidence="3" id="KW-1185">Reference proteome</keyword>
<dbReference type="EMBL" id="MU006823">
    <property type="protein sequence ID" value="KAF2634477.1"/>
    <property type="molecule type" value="Genomic_DNA"/>
</dbReference>
<sequence>MLVLLRSTVSLAEVRCVLLCSRPLRARRLRLRVARQPDTGRAALKQSAGLQNVCLQDVPGRARKCMRAPFWRWGRESFTPCTLSCKPPRSRQTWDGWSWAAGMLRETTLAHEASTPLPILRLSRSPLSGPSCPALSHPSPPLPIPSPPTPA</sequence>
<reference evidence="2" key="1">
    <citation type="journal article" date="2020" name="Stud. Mycol.">
        <title>101 Dothideomycetes genomes: a test case for predicting lifestyles and emergence of pathogens.</title>
        <authorList>
            <person name="Haridas S."/>
            <person name="Albert R."/>
            <person name="Binder M."/>
            <person name="Bloem J."/>
            <person name="Labutti K."/>
            <person name="Salamov A."/>
            <person name="Andreopoulos B."/>
            <person name="Baker S."/>
            <person name="Barry K."/>
            <person name="Bills G."/>
            <person name="Bluhm B."/>
            <person name="Cannon C."/>
            <person name="Castanera R."/>
            <person name="Culley D."/>
            <person name="Daum C."/>
            <person name="Ezra D."/>
            <person name="Gonzalez J."/>
            <person name="Henrissat B."/>
            <person name="Kuo A."/>
            <person name="Liang C."/>
            <person name="Lipzen A."/>
            <person name="Lutzoni F."/>
            <person name="Magnuson J."/>
            <person name="Mondo S."/>
            <person name="Nolan M."/>
            <person name="Ohm R."/>
            <person name="Pangilinan J."/>
            <person name="Park H.-J."/>
            <person name="Ramirez L."/>
            <person name="Alfaro M."/>
            <person name="Sun H."/>
            <person name="Tritt A."/>
            <person name="Yoshinaga Y."/>
            <person name="Zwiers L.-H."/>
            <person name="Turgeon B."/>
            <person name="Goodwin S."/>
            <person name="Spatafora J."/>
            <person name="Crous P."/>
            <person name="Grigoriev I."/>
        </authorList>
    </citation>
    <scope>NUCLEOTIDE SEQUENCE</scope>
    <source>
        <strain evidence="2">CBS 473.64</strain>
    </source>
</reference>
<dbReference type="AlphaFoldDB" id="A0A6A6RHE2"/>
<feature type="compositionally biased region" description="Pro residues" evidence="1">
    <location>
        <begin position="138"/>
        <end position="151"/>
    </location>
</feature>
<feature type="compositionally biased region" description="Low complexity" evidence="1">
    <location>
        <begin position="127"/>
        <end position="137"/>
    </location>
</feature>
<name>A0A6A6RHE2_9PLEO</name>
<gene>
    <name evidence="2" type="ORF">P280DRAFT_239127</name>
</gene>
<dbReference type="Proteomes" id="UP000799753">
    <property type="component" value="Unassembled WGS sequence"/>
</dbReference>
<proteinExistence type="predicted"/>